<accession>A0A9J2PZF4</accession>
<evidence type="ECO:0000313" key="2">
    <source>
        <dbReference type="Proteomes" id="UP000036681"/>
    </source>
</evidence>
<keyword evidence="2" id="KW-1185">Reference proteome</keyword>
<dbReference type="Proteomes" id="UP000036681">
    <property type="component" value="Unplaced"/>
</dbReference>
<proteinExistence type="predicted"/>
<sequence>MEVENELEKTTTEEPDATEERLIFGKEEDEENDYDDATLRDIDKRSPGGHKRKSAQEGNAGIETSVNDITSTTEIINETTDDGENEAENDKDDTDANSDYDGQTSEQTSEDQNEDDSDNVTDKSQSEVENYEADFDVPNEESQTKRVVRPNDVGKREKRFAKQMTGIGITNDNNDEWMNGMHRVRPQRQVENYEADFDVPNEESQTKRVVRPNDVGKREKRFAKQMTGIGITNDNNDEWMNGMHRVRPQRQVNLADAVVIRVKRLSRAGSSHKKNKLNERRGSSNRGDDATANANTNTFTNDEINAQNTR</sequence>
<feature type="compositionally biased region" description="Low complexity" evidence="1">
    <location>
        <begin position="68"/>
        <end position="78"/>
    </location>
</feature>
<feature type="compositionally biased region" description="Basic residues" evidence="1">
    <location>
        <begin position="265"/>
        <end position="275"/>
    </location>
</feature>
<reference evidence="3" key="1">
    <citation type="submission" date="2023-03" db="UniProtKB">
        <authorList>
            <consortium name="WormBaseParasite"/>
        </authorList>
    </citation>
    <scope>IDENTIFICATION</scope>
</reference>
<feature type="compositionally biased region" description="Basic and acidic residues" evidence="1">
    <location>
        <begin position="1"/>
        <end position="26"/>
    </location>
</feature>
<feature type="region of interest" description="Disordered" evidence="1">
    <location>
        <begin position="1"/>
        <end position="151"/>
    </location>
</feature>
<feature type="compositionally biased region" description="Acidic residues" evidence="1">
    <location>
        <begin position="129"/>
        <end position="139"/>
    </location>
</feature>
<name>A0A9J2PZF4_ASCLU</name>
<feature type="compositionally biased region" description="Acidic residues" evidence="1">
    <location>
        <begin position="108"/>
        <end position="119"/>
    </location>
</feature>
<feature type="compositionally biased region" description="Acidic residues" evidence="1">
    <location>
        <begin position="27"/>
        <end position="36"/>
    </location>
</feature>
<evidence type="ECO:0000313" key="3">
    <source>
        <dbReference type="WBParaSite" id="ALUE_0001536801-mRNA-1"/>
    </source>
</evidence>
<feature type="compositionally biased region" description="Basic and acidic residues" evidence="1">
    <location>
        <begin position="37"/>
        <end position="46"/>
    </location>
</feature>
<feature type="compositionally biased region" description="Low complexity" evidence="1">
    <location>
        <begin position="290"/>
        <end position="302"/>
    </location>
</feature>
<evidence type="ECO:0000256" key="1">
    <source>
        <dbReference type="SAM" id="MobiDB-lite"/>
    </source>
</evidence>
<feature type="compositionally biased region" description="Acidic residues" evidence="1">
    <location>
        <begin position="79"/>
        <end position="98"/>
    </location>
</feature>
<protein>
    <submittedName>
        <fullName evidence="3">Uncharacterized protein</fullName>
    </submittedName>
</protein>
<feature type="compositionally biased region" description="Basic and acidic residues" evidence="1">
    <location>
        <begin position="276"/>
        <end position="289"/>
    </location>
</feature>
<organism evidence="2 3">
    <name type="scientific">Ascaris lumbricoides</name>
    <name type="common">Giant roundworm</name>
    <dbReference type="NCBI Taxonomy" id="6252"/>
    <lineage>
        <taxon>Eukaryota</taxon>
        <taxon>Metazoa</taxon>
        <taxon>Ecdysozoa</taxon>
        <taxon>Nematoda</taxon>
        <taxon>Chromadorea</taxon>
        <taxon>Rhabditida</taxon>
        <taxon>Spirurina</taxon>
        <taxon>Ascaridomorpha</taxon>
        <taxon>Ascaridoidea</taxon>
        <taxon>Ascarididae</taxon>
        <taxon>Ascaris</taxon>
    </lineage>
</organism>
<dbReference type="AlphaFoldDB" id="A0A9J2PZF4"/>
<feature type="region of interest" description="Disordered" evidence="1">
    <location>
        <begin position="265"/>
        <end position="310"/>
    </location>
</feature>
<dbReference type="WBParaSite" id="ALUE_0001536801-mRNA-1">
    <property type="protein sequence ID" value="ALUE_0001536801-mRNA-1"/>
    <property type="gene ID" value="ALUE_0001536801"/>
</dbReference>